<dbReference type="SUPFAM" id="SSF56574">
    <property type="entry name" value="Serpins"/>
    <property type="match status" value="1"/>
</dbReference>
<dbReference type="CDD" id="cd00172">
    <property type="entry name" value="serpin"/>
    <property type="match status" value="1"/>
</dbReference>
<dbReference type="InterPro" id="IPR036186">
    <property type="entry name" value="Serpin_sf"/>
</dbReference>
<reference evidence="4" key="1">
    <citation type="submission" date="2023-06" db="EMBL/GenBank/DDBJ databases">
        <title>Genomic analysis of the entomopathogenic nematode Steinernema hermaphroditum.</title>
        <authorList>
            <person name="Schwarz E.M."/>
            <person name="Heppert J.K."/>
            <person name="Baniya A."/>
            <person name="Schwartz H.T."/>
            <person name="Tan C.-H."/>
            <person name="Antoshechkin I."/>
            <person name="Sternberg P.W."/>
            <person name="Goodrich-Blair H."/>
            <person name="Dillman A.R."/>
        </authorList>
    </citation>
    <scope>NUCLEOTIDE SEQUENCE</scope>
    <source>
        <strain evidence="4">PS9179</strain>
        <tissue evidence="4">Whole animal</tissue>
    </source>
</reference>
<dbReference type="InterPro" id="IPR023796">
    <property type="entry name" value="Serpin_dom"/>
</dbReference>
<dbReference type="SMART" id="SM00093">
    <property type="entry name" value="SERPIN"/>
    <property type="match status" value="1"/>
</dbReference>
<keyword evidence="5" id="KW-1185">Reference proteome</keyword>
<dbReference type="Gene3D" id="2.30.39.10">
    <property type="entry name" value="Alpha-1-antitrypsin, domain 1"/>
    <property type="match status" value="1"/>
</dbReference>
<evidence type="ECO:0000259" key="3">
    <source>
        <dbReference type="SMART" id="SM00093"/>
    </source>
</evidence>
<name>A0AA39H0S0_9BILA</name>
<dbReference type="InterPro" id="IPR000215">
    <property type="entry name" value="Serpin_fam"/>
</dbReference>
<organism evidence="4 5">
    <name type="scientific">Steinernema hermaphroditum</name>
    <dbReference type="NCBI Taxonomy" id="289476"/>
    <lineage>
        <taxon>Eukaryota</taxon>
        <taxon>Metazoa</taxon>
        <taxon>Ecdysozoa</taxon>
        <taxon>Nematoda</taxon>
        <taxon>Chromadorea</taxon>
        <taxon>Rhabditida</taxon>
        <taxon>Tylenchina</taxon>
        <taxon>Panagrolaimomorpha</taxon>
        <taxon>Strongyloidoidea</taxon>
        <taxon>Steinernematidae</taxon>
        <taxon>Steinernema</taxon>
    </lineage>
</organism>
<comment type="similarity">
    <text evidence="1 2">Belongs to the serpin family.</text>
</comment>
<sequence length="374" mass="41873">MAESRSHSMDVTQADFALHFLKRHPESVIVSPLSISTALAMVYAGSDGTTKDEIRQALAGDIADKEIHEYFMYVLKQAGKPSSDVILEIANKVYVQEGFKILKEYESLIEKEYDGNFQLTDFSDSFKSSKIVNSWVSQATHGKIQDLINPSMIDSMTRMVLVNAAYLKGSWKTKFDENRTISEQFYQSPDHEKEVRMMNIRGKYGYSKSETAEVLRLPYSDETFVMYIVLPQERYGLQSFVKATNGNDILALFDCCQTRTVQVKIPKFKIETSLELTDALKEAGIKNAFDASSADFSKMTGDRSLYVSDVVHKAFVEVDETGTEAAAATGAVMRLRCAAPSMPEEVVIFHANHGFLYFIVNTTSKGILFAGSFI</sequence>
<proteinExistence type="inferred from homology"/>
<dbReference type="InterPro" id="IPR042178">
    <property type="entry name" value="Serpin_sf_1"/>
</dbReference>
<dbReference type="EMBL" id="JAUCMV010000005">
    <property type="protein sequence ID" value="KAK0396238.1"/>
    <property type="molecule type" value="Genomic_DNA"/>
</dbReference>
<dbReference type="PANTHER" id="PTHR11461">
    <property type="entry name" value="SERINE PROTEASE INHIBITOR, SERPIN"/>
    <property type="match status" value="1"/>
</dbReference>
<dbReference type="Pfam" id="PF00079">
    <property type="entry name" value="Serpin"/>
    <property type="match status" value="1"/>
</dbReference>
<dbReference type="InterPro" id="IPR042185">
    <property type="entry name" value="Serpin_sf_2"/>
</dbReference>
<evidence type="ECO:0000256" key="1">
    <source>
        <dbReference type="ARBA" id="ARBA00009500"/>
    </source>
</evidence>
<gene>
    <name evidence="4" type="ORF">QR680_001634</name>
</gene>
<dbReference type="Proteomes" id="UP001175271">
    <property type="component" value="Unassembled WGS sequence"/>
</dbReference>
<dbReference type="GO" id="GO:0004867">
    <property type="term" value="F:serine-type endopeptidase inhibitor activity"/>
    <property type="evidence" value="ECO:0007669"/>
    <property type="project" value="InterPro"/>
</dbReference>
<evidence type="ECO:0000313" key="4">
    <source>
        <dbReference type="EMBL" id="KAK0396238.1"/>
    </source>
</evidence>
<accession>A0AA39H0S0</accession>
<dbReference type="AlphaFoldDB" id="A0AA39H0S0"/>
<protein>
    <recommendedName>
        <fullName evidence="3">Serpin domain-containing protein</fullName>
    </recommendedName>
</protein>
<dbReference type="GO" id="GO:0005615">
    <property type="term" value="C:extracellular space"/>
    <property type="evidence" value="ECO:0007669"/>
    <property type="project" value="InterPro"/>
</dbReference>
<dbReference type="Gene3D" id="3.30.497.10">
    <property type="entry name" value="Antithrombin, subunit I, domain 2"/>
    <property type="match status" value="1"/>
</dbReference>
<dbReference type="PANTHER" id="PTHR11461:SF211">
    <property type="entry name" value="GH10112P-RELATED"/>
    <property type="match status" value="1"/>
</dbReference>
<evidence type="ECO:0000256" key="2">
    <source>
        <dbReference type="RuleBase" id="RU000411"/>
    </source>
</evidence>
<evidence type="ECO:0000313" key="5">
    <source>
        <dbReference type="Proteomes" id="UP001175271"/>
    </source>
</evidence>
<feature type="domain" description="Serpin" evidence="3">
    <location>
        <begin position="14"/>
        <end position="374"/>
    </location>
</feature>
<comment type="caution">
    <text evidence="4">The sequence shown here is derived from an EMBL/GenBank/DDBJ whole genome shotgun (WGS) entry which is preliminary data.</text>
</comment>